<feature type="transmembrane region" description="Helical" evidence="9">
    <location>
        <begin position="265"/>
        <end position="283"/>
    </location>
</feature>
<comment type="function">
    <text evidence="1">Part of the binding-protein-dependent transport system for phosphate; probably responsible for the translocation of the substrate across the membrane.</text>
</comment>
<dbReference type="GO" id="GO:0005886">
    <property type="term" value="C:plasma membrane"/>
    <property type="evidence" value="ECO:0007669"/>
    <property type="project" value="UniProtKB-SubCell"/>
</dbReference>
<keyword evidence="6 9" id="KW-0812">Transmembrane</keyword>
<dbReference type="AlphaFoldDB" id="A0A1F2WFE1"/>
<dbReference type="EMBL" id="MELK01000053">
    <property type="protein sequence ID" value="OFW55577.1"/>
    <property type="molecule type" value="Genomic_DNA"/>
</dbReference>
<comment type="subcellular location">
    <subcellularLocation>
        <location evidence="2 9">Cell membrane</location>
        <topology evidence="2 9">Multi-pass membrane protein</topology>
    </subcellularLocation>
</comment>
<evidence type="ECO:0000256" key="5">
    <source>
        <dbReference type="ARBA" id="ARBA00022475"/>
    </source>
</evidence>
<organism evidence="11 12">
    <name type="scientific">Candidatus Solincola sediminis</name>
    <dbReference type="NCBI Taxonomy" id="1797199"/>
    <lineage>
        <taxon>Bacteria</taxon>
        <taxon>Bacillati</taxon>
        <taxon>Actinomycetota</taxon>
        <taxon>Candidatus Geothermincolia</taxon>
        <taxon>Candidatus Geothermincolales</taxon>
        <taxon>Candidatus Geothermincolaceae</taxon>
        <taxon>Candidatus Solincola</taxon>
    </lineage>
</organism>
<dbReference type="InterPro" id="IPR000515">
    <property type="entry name" value="MetI-like"/>
</dbReference>
<dbReference type="Pfam" id="PF00528">
    <property type="entry name" value="BPD_transp_1"/>
    <property type="match status" value="1"/>
</dbReference>
<feature type="transmembrane region" description="Helical" evidence="9">
    <location>
        <begin position="21"/>
        <end position="43"/>
    </location>
</feature>
<evidence type="ECO:0000313" key="11">
    <source>
        <dbReference type="EMBL" id="OFW55577.1"/>
    </source>
</evidence>
<evidence type="ECO:0000256" key="8">
    <source>
        <dbReference type="ARBA" id="ARBA00023136"/>
    </source>
</evidence>
<keyword evidence="4" id="KW-0813">Transport</keyword>
<evidence type="ECO:0000256" key="9">
    <source>
        <dbReference type="RuleBase" id="RU363043"/>
    </source>
</evidence>
<evidence type="ECO:0000256" key="2">
    <source>
        <dbReference type="ARBA" id="ARBA00004651"/>
    </source>
</evidence>
<dbReference type="PANTHER" id="PTHR43470">
    <property type="entry name" value="PHOSPHATE TRANSPORT SYSTEM PERMEASE PROTEIN PSTA-RELATED"/>
    <property type="match status" value="1"/>
</dbReference>
<dbReference type="GO" id="GO:0035435">
    <property type="term" value="P:phosphate ion transmembrane transport"/>
    <property type="evidence" value="ECO:0007669"/>
    <property type="project" value="InterPro"/>
</dbReference>
<feature type="domain" description="ABC transmembrane type-1" evidence="10">
    <location>
        <begin position="72"/>
        <end position="279"/>
    </location>
</feature>
<dbReference type="CDD" id="cd06261">
    <property type="entry name" value="TM_PBP2"/>
    <property type="match status" value="1"/>
</dbReference>
<evidence type="ECO:0000256" key="3">
    <source>
        <dbReference type="ARBA" id="ARBA00007069"/>
    </source>
</evidence>
<feature type="transmembrane region" description="Helical" evidence="9">
    <location>
        <begin position="117"/>
        <end position="139"/>
    </location>
</feature>
<evidence type="ECO:0000256" key="1">
    <source>
        <dbReference type="ARBA" id="ARBA00003510"/>
    </source>
</evidence>
<evidence type="ECO:0000256" key="7">
    <source>
        <dbReference type="ARBA" id="ARBA00022989"/>
    </source>
</evidence>
<dbReference type="NCBIfam" id="TIGR00974">
    <property type="entry name" value="3a0107s02c"/>
    <property type="match status" value="1"/>
</dbReference>
<reference evidence="11 12" key="1">
    <citation type="journal article" date="2016" name="Nat. Commun.">
        <title>Thousands of microbial genomes shed light on interconnected biogeochemical processes in an aquifer system.</title>
        <authorList>
            <person name="Anantharaman K."/>
            <person name="Brown C.T."/>
            <person name="Hug L.A."/>
            <person name="Sharon I."/>
            <person name="Castelle C.J."/>
            <person name="Probst A.J."/>
            <person name="Thomas B.C."/>
            <person name="Singh A."/>
            <person name="Wilkins M.J."/>
            <person name="Karaoz U."/>
            <person name="Brodie E.L."/>
            <person name="Williams K.H."/>
            <person name="Hubbard S.S."/>
            <person name="Banfield J.F."/>
        </authorList>
    </citation>
    <scope>NUCLEOTIDE SEQUENCE [LARGE SCALE GENOMIC DNA]</scope>
</reference>
<name>A0A1F2WFE1_9ACTN</name>
<evidence type="ECO:0000313" key="12">
    <source>
        <dbReference type="Proteomes" id="UP000177876"/>
    </source>
</evidence>
<dbReference type="Proteomes" id="UP000177876">
    <property type="component" value="Unassembled WGS sequence"/>
</dbReference>
<dbReference type="SUPFAM" id="SSF161098">
    <property type="entry name" value="MetI-like"/>
    <property type="match status" value="1"/>
</dbReference>
<protein>
    <recommendedName>
        <fullName evidence="9">Phosphate transport system permease protein PstA</fullName>
    </recommendedName>
</protein>
<keyword evidence="5 9" id="KW-1003">Cell membrane</keyword>
<dbReference type="PROSITE" id="PS50928">
    <property type="entry name" value="ABC_TM1"/>
    <property type="match status" value="1"/>
</dbReference>
<comment type="caution">
    <text evidence="9">Lacks conserved residue(s) required for the propagation of feature annotation.</text>
</comment>
<dbReference type="PANTHER" id="PTHR43470:SF4">
    <property type="entry name" value="ABC TRANSPORTER PERMEASE PROTEIN YQGI-RELATED"/>
    <property type="match status" value="1"/>
</dbReference>
<gene>
    <name evidence="11" type="ORF">A2Y75_09300</name>
</gene>
<feature type="transmembrane region" description="Helical" evidence="9">
    <location>
        <begin position="76"/>
        <end position="96"/>
    </location>
</feature>
<comment type="caution">
    <text evidence="11">The sequence shown here is derived from an EMBL/GenBank/DDBJ whole genome shotgun (WGS) entry which is preliminary data.</text>
</comment>
<comment type="similarity">
    <text evidence="3 9">Belongs to the binding-protein-dependent transport system permease family. CysTW subfamily.</text>
</comment>
<evidence type="ECO:0000259" key="10">
    <source>
        <dbReference type="PROSITE" id="PS50928"/>
    </source>
</evidence>
<evidence type="ECO:0000256" key="6">
    <source>
        <dbReference type="ARBA" id="ARBA00022692"/>
    </source>
</evidence>
<sequence>MGEGVRKAEERAARYDKAATWAVWSFAGVAIGILAFIIGTIFFRGITTALTPSFVFGKPQAIQAGGGIWPMIVSSFYLAFLTIAIVLPVGVGAAIYMSEFAKEGWITRLVRFGADSLSTVPSVVFGIFGMVIFVIYFGLGYSLLAGALTLTLLNIPTVMRTTEEAMAAVPHSYREASMGLGASRWETVKKIVLPSAMPGITTGTVLTVGRIVGESAAIIYTVGLFVRKIPTSPLQPAAPMAANIWHMYTEGALVSDWMRVANGEAAFLLIVVLVLNLLARLLAKVYQKKLGTKEAR</sequence>
<keyword evidence="7 9" id="KW-1133">Transmembrane helix</keyword>
<dbReference type="GO" id="GO:0005315">
    <property type="term" value="F:phosphate transmembrane transporter activity"/>
    <property type="evidence" value="ECO:0007669"/>
    <property type="project" value="InterPro"/>
</dbReference>
<dbReference type="STRING" id="1797197.A2Y75_09300"/>
<proteinExistence type="inferred from homology"/>
<dbReference type="Gene3D" id="1.10.3720.10">
    <property type="entry name" value="MetI-like"/>
    <property type="match status" value="1"/>
</dbReference>
<accession>A0A1F2WFE1</accession>
<dbReference type="InterPro" id="IPR005672">
    <property type="entry name" value="Phosphate_PstA"/>
</dbReference>
<keyword evidence="8 9" id="KW-0472">Membrane</keyword>
<dbReference type="InterPro" id="IPR035906">
    <property type="entry name" value="MetI-like_sf"/>
</dbReference>
<evidence type="ECO:0000256" key="4">
    <source>
        <dbReference type="ARBA" id="ARBA00022448"/>
    </source>
</evidence>